<dbReference type="GO" id="GO:0006355">
    <property type="term" value="P:regulation of DNA-templated transcription"/>
    <property type="evidence" value="ECO:0007669"/>
    <property type="project" value="InterPro"/>
</dbReference>
<dbReference type="Pfam" id="PF00486">
    <property type="entry name" value="Trans_reg_C"/>
    <property type="match status" value="1"/>
</dbReference>
<dbReference type="InterPro" id="IPR001867">
    <property type="entry name" value="OmpR/PhoB-type_DNA-bd"/>
</dbReference>
<dbReference type="RefSeq" id="WP_015585253.1">
    <property type="nucleotide sequence ID" value="NZ_AP021983.1"/>
</dbReference>
<dbReference type="InterPro" id="IPR016032">
    <property type="entry name" value="Sig_transdc_resp-reg_C-effctor"/>
</dbReference>
<dbReference type="Gene3D" id="1.10.10.10">
    <property type="entry name" value="Winged helix-like DNA-binding domain superfamily/Winged helix DNA-binding domain"/>
    <property type="match status" value="1"/>
</dbReference>
<dbReference type="SUPFAM" id="SSF46894">
    <property type="entry name" value="C-terminal effector domain of the bipartite response regulators"/>
    <property type="match status" value="1"/>
</dbReference>
<gene>
    <name evidence="2" type="ORF">N2J37_24735</name>
</gene>
<dbReference type="InterPro" id="IPR036388">
    <property type="entry name" value="WH-like_DNA-bd_sf"/>
</dbReference>
<proteinExistence type="predicted"/>
<accession>A0A225TZC9</accession>
<reference evidence="2" key="1">
    <citation type="submission" date="2022-09" db="EMBL/GenBank/DDBJ databases">
        <title>Multidrug resistance Raoultella ornithinolytica Strain MQB_Silv_108.</title>
        <authorList>
            <person name="Quintela-Baluja M."/>
        </authorList>
    </citation>
    <scope>NUCLEOTIDE SEQUENCE</scope>
    <source>
        <strain evidence="2">MQB_Silv_108</strain>
    </source>
</reference>
<sequence>MKNGSNERYKWLADAHTYYVINDCVTFQPATNMLCNIHNPALKVTLSVPAGRCLQLLINNIGNIVTQQDFMDIAWKQSGMKVTSNTYYQNISILRRSLIHAGLEDNTIITLPRIGLTLATGTQIRKLVTETTPEVETGAGQSDENTVVEEYSQRPPATTLPTTCEYAEQVSPSPAAEHRFLPPSLTRTNIYRMGFRVKNGVLLAISLAFITLLFSYLTAIKDNYFSDYVKIATAQRCHVLSAKAVSESVKMEVLNKYDQHITGDCVNYPWVYVTTLADFPRTSIIRCNKPFTQSTLCISEYFIE</sequence>
<dbReference type="GO" id="GO:0000160">
    <property type="term" value="P:phosphorelay signal transduction system"/>
    <property type="evidence" value="ECO:0007669"/>
    <property type="project" value="InterPro"/>
</dbReference>
<keyword evidence="1" id="KW-0238">DNA-binding</keyword>
<dbReference type="GO" id="GO:0003677">
    <property type="term" value="F:DNA binding"/>
    <property type="evidence" value="ECO:0007669"/>
    <property type="project" value="UniProtKB-UniRule"/>
</dbReference>
<evidence type="ECO:0000313" key="2">
    <source>
        <dbReference type="EMBL" id="UXE37675.1"/>
    </source>
</evidence>
<name>A0A225TZC9_RAOOR</name>
<evidence type="ECO:0000256" key="1">
    <source>
        <dbReference type="ARBA" id="ARBA00023125"/>
    </source>
</evidence>
<dbReference type="EMBL" id="CP104450">
    <property type="protein sequence ID" value="UXE37675.1"/>
    <property type="molecule type" value="Genomic_DNA"/>
</dbReference>
<dbReference type="AlphaFoldDB" id="A0A225TZC9"/>
<protein>
    <submittedName>
        <fullName evidence="2">Winged helix-turn-helix domain-containing protein</fullName>
    </submittedName>
</protein>
<dbReference type="Proteomes" id="UP001064206">
    <property type="component" value="Chromosome"/>
</dbReference>
<organism evidence="2 3">
    <name type="scientific">Raoultella ornithinolytica</name>
    <name type="common">Klebsiella ornithinolytica</name>
    <dbReference type="NCBI Taxonomy" id="54291"/>
    <lineage>
        <taxon>Bacteria</taxon>
        <taxon>Pseudomonadati</taxon>
        <taxon>Pseudomonadota</taxon>
        <taxon>Gammaproteobacteria</taxon>
        <taxon>Enterobacterales</taxon>
        <taxon>Enterobacteriaceae</taxon>
        <taxon>Klebsiella/Raoultella group</taxon>
        <taxon>Raoultella</taxon>
    </lineage>
</organism>
<evidence type="ECO:0000313" key="3">
    <source>
        <dbReference type="Proteomes" id="UP001064206"/>
    </source>
</evidence>
<dbReference type="PROSITE" id="PS51755">
    <property type="entry name" value="OMPR_PHOB"/>
    <property type="match status" value="1"/>
</dbReference>
<dbReference type="SMART" id="SM00862">
    <property type="entry name" value="Trans_reg_C"/>
    <property type="match status" value="1"/>
</dbReference>
<dbReference type="PaxDb" id="1286170-RORB6_15925"/>